<protein>
    <submittedName>
        <fullName evidence="2">Stage IV sporulation protein B</fullName>
        <ecNumber evidence="2">3.4.21.116</ecNumber>
    </submittedName>
</protein>
<comment type="caution">
    <text evidence="2">The sequence shown here is derived from an EMBL/GenBank/DDBJ whole genome shotgun (WGS) entry which is preliminary data.</text>
</comment>
<dbReference type="SUPFAM" id="SSF50494">
    <property type="entry name" value="Trypsin-like serine proteases"/>
    <property type="match status" value="1"/>
</dbReference>
<organism evidence="2 3">
    <name type="scientific">Sedimentibacter acidaminivorans</name>
    <dbReference type="NCBI Taxonomy" id="913099"/>
    <lineage>
        <taxon>Bacteria</taxon>
        <taxon>Bacillati</taxon>
        <taxon>Bacillota</taxon>
        <taxon>Tissierellia</taxon>
        <taxon>Sedimentibacter</taxon>
    </lineage>
</organism>
<dbReference type="EMBL" id="JAGGKS010000003">
    <property type="protein sequence ID" value="MBP1925416.1"/>
    <property type="molecule type" value="Genomic_DNA"/>
</dbReference>
<name>A0ABS4GCL9_9FIRM</name>
<dbReference type="SUPFAM" id="SSF50156">
    <property type="entry name" value="PDZ domain-like"/>
    <property type="match status" value="1"/>
</dbReference>
<reference evidence="2 3" key="1">
    <citation type="submission" date="2021-03" db="EMBL/GenBank/DDBJ databases">
        <title>Genomic Encyclopedia of Type Strains, Phase IV (KMG-IV): sequencing the most valuable type-strain genomes for metagenomic binning, comparative biology and taxonomic classification.</title>
        <authorList>
            <person name="Goeker M."/>
        </authorList>
    </citation>
    <scope>NUCLEOTIDE SEQUENCE [LARGE SCALE GENOMIC DNA]</scope>
    <source>
        <strain evidence="2 3">DSM 24004</strain>
    </source>
</reference>
<dbReference type="Proteomes" id="UP001519342">
    <property type="component" value="Unassembled WGS sequence"/>
</dbReference>
<accession>A0ABS4GCL9</accession>
<dbReference type="PROSITE" id="PS51494">
    <property type="entry name" value="SPOIVB"/>
    <property type="match status" value="1"/>
</dbReference>
<dbReference type="InterPro" id="IPR008763">
    <property type="entry name" value="Peptidase_S55"/>
</dbReference>
<dbReference type="InterPro" id="IPR009003">
    <property type="entry name" value="Peptidase_S1_PA"/>
</dbReference>
<dbReference type="RefSeq" id="WP_209511155.1">
    <property type="nucleotide sequence ID" value="NZ_JAGGKS010000003.1"/>
</dbReference>
<feature type="domain" description="Peptidase S55" evidence="1">
    <location>
        <begin position="132"/>
        <end position="365"/>
    </location>
</feature>
<dbReference type="Pfam" id="PF05580">
    <property type="entry name" value="Peptidase_S55"/>
    <property type="match status" value="1"/>
</dbReference>
<dbReference type="GO" id="GO:0016787">
    <property type="term" value="F:hydrolase activity"/>
    <property type="evidence" value="ECO:0007669"/>
    <property type="project" value="UniProtKB-KW"/>
</dbReference>
<dbReference type="InterPro" id="IPR014219">
    <property type="entry name" value="SpoIVB"/>
</dbReference>
<dbReference type="InterPro" id="IPR036034">
    <property type="entry name" value="PDZ_sf"/>
</dbReference>
<evidence type="ECO:0000313" key="2">
    <source>
        <dbReference type="EMBL" id="MBP1925416.1"/>
    </source>
</evidence>
<dbReference type="Gene3D" id="2.30.42.10">
    <property type="match status" value="1"/>
</dbReference>
<evidence type="ECO:0000313" key="3">
    <source>
        <dbReference type="Proteomes" id="UP001519342"/>
    </source>
</evidence>
<keyword evidence="2" id="KW-0378">Hydrolase</keyword>
<keyword evidence="3" id="KW-1185">Reference proteome</keyword>
<proteinExistence type="predicted"/>
<dbReference type="EC" id="3.4.21.116" evidence="2"/>
<sequence>MKNYTKRVLFFIFFIAVLIISVFFGLDLKTNPYKYLTKLTDYNVDISKKYVIPGGQAIGVELKTEGVLVVGLADIENSDKISTSPAKLSGIQIGDKILGIDSIQVENTDDIVEYTNASGVKEYSIRIERDGKISNCTITPVQIYKSNEIKFGFWARDDIAGIGTVTFIDPETYRFGAIGHGIADTDTGKLIDIEYGSISKANITNIKLGKKGEPGEIIGYILKDEASLGTVEKNTSFGIYGNINKNGLNFFSNDLIEVGTKDEIRLGPAVIYSCVNNEIKKYNVEIIKMFYQNKPAEKSFVIKIVDEELLGLTNGIIQGMSGCPVIQNNKMVGAVTHVFMNDPSKGYGIYIDWIFDEIYNNKSEL</sequence>
<gene>
    <name evidence="2" type="ORF">J2Z76_001275</name>
</gene>
<evidence type="ECO:0000259" key="1">
    <source>
        <dbReference type="PROSITE" id="PS51494"/>
    </source>
</evidence>
<dbReference type="NCBIfam" id="TIGR02860">
    <property type="entry name" value="spore_IV_B"/>
    <property type="match status" value="1"/>
</dbReference>